<evidence type="ECO:0000313" key="4">
    <source>
        <dbReference type="EMBL" id="MBY5959352.1"/>
    </source>
</evidence>
<feature type="domain" description="GFO/IDH/MocA-like oxidoreductase" evidence="3">
    <location>
        <begin position="127"/>
        <end position="250"/>
    </location>
</feature>
<dbReference type="Proteomes" id="UP000753961">
    <property type="component" value="Unassembled WGS sequence"/>
</dbReference>
<gene>
    <name evidence="4" type="ORF">KUV50_14470</name>
</gene>
<organism evidence="4 5">
    <name type="scientific">Membranihabitans marinus</name>
    <dbReference type="NCBI Taxonomy" id="1227546"/>
    <lineage>
        <taxon>Bacteria</taxon>
        <taxon>Pseudomonadati</taxon>
        <taxon>Bacteroidota</taxon>
        <taxon>Saprospiria</taxon>
        <taxon>Saprospirales</taxon>
        <taxon>Saprospiraceae</taxon>
        <taxon>Membranihabitans</taxon>
    </lineage>
</organism>
<dbReference type="Pfam" id="PF01408">
    <property type="entry name" value="GFO_IDH_MocA"/>
    <property type="match status" value="1"/>
</dbReference>
<protein>
    <submittedName>
        <fullName evidence="4">Gfo/Idh/MocA family oxidoreductase</fullName>
    </submittedName>
</protein>
<feature type="region of interest" description="Disordered" evidence="1">
    <location>
        <begin position="262"/>
        <end position="283"/>
    </location>
</feature>
<evidence type="ECO:0000256" key="1">
    <source>
        <dbReference type="SAM" id="MobiDB-lite"/>
    </source>
</evidence>
<dbReference type="InterPro" id="IPR055170">
    <property type="entry name" value="GFO_IDH_MocA-like_dom"/>
</dbReference>
<feature type="compositionally biased region" description="Basic and acidic residues" evidence="1">
    <location>
        <begin position="262"/>
        <end position="278"/>
    </location>
</feature>
<dbReference type="Gene3D" id="3.30.360.10">
    <property type="entry name" value="Dihydrodipicolinate Reductase, domain 2"/>
    <property type="match status" value="1"/>
</dbReference>
<evidence type="ECO:0000259" key="3">
    <source>
        <dbReference type="Pfam" id="PF22725"/>
    </source>
</evidence>
<evidence type="ECO:0000259" key="2">
    <source>
        <dbReference type="Pfam" id="PF01408"/>
    </source>
</evidence>
<dbReference type="RefSeq" id="WP_222580886.1">
    <property type="nucleotide sequence ID" value="NZ_JAHVHU010000013.1"/>
</dbReference>
<accession>A0A953L828</accession>
<dbReference type="AlphaFoldDB" id="A0A953L828"/>
<dbReference type="PANTHER" id="PTHR43249:SF1">
    <property type="entry name" value="D-GLUCOSIDE 3-DEHYDROGENASE"/>
    <property type="match status" value="1"/>
</dbReference>
<sequence>MNFAIIGTGSIAGMHLTAIKDIPEAEVVAVCSSSEKRAAMAAEKYGVRAYSDIDTMFDKESIDAIIICTASGNHLEPCVAAAKRGVHVLSEKPLEVTMERAEEMIRVCDENEVKLACIFQSRFKPDYRQLKDAVDNQKLGKLLLGNAYIKWYRPEEYYSSSPWRGTMKGDGGAALINQGIHTIDLLQHLMGPVKSVTAKVKTTVHQIEGEDLGVAMIEFENGALGTIEGSTAAYPGYSERLEVFGSEGSVILEGGRIHDWNIKGEDDIQKQEDTEKQDSGASDPMAIDYAYHKYQIEDFIAAIREDRDPVVTGQEGLKALALIKAIYKSSEEGRQVEF</sequence>
<dbReference type="PANTHER" id="PTHR43249">
    <property type="entry name" value="UDP-N-ACETYL-2-AMINO-2-DEOXY-D-GLUCURONATE OXIDASE"/>
    <property type="match status" value="1"/>
</dbReference>
<feature type="domain" description="Gfo/Idh/MocA-like oxidoreductase N-terminal" evidence="2">
    <location>
        <begin position="1"/>
        <end position="116"/>
    </location>
</feature>
<name>A0A953L828_9BACT</name>
<evidence type="ECO:0000313" key="5">
    <source>
        <dbReference type="Proteomes" id="UP000753961"/>
    </source>
</evidence>
<dbReference type="InterPro" id="IPR052515">
    <property type="entry name" value="Gfo/Idh/MocA_Oxidoreductase"/>
</dbReference>
<dbReference type="InterPro" id="IPR036291">
    <property type="entry name" value="NAD(P)-bd_dom_sf"/>
</dbReference>
<dbReference type="Pfam" id="PF22725">
    <property type="entry name" value="GFO_IDH_MocA_C3"/>
    <property type="match status" value="1"/>
</dbReference>
<dbReference type="InterPro" id="IPR000683">
    <property type="entry name" value="Gfo/Idh/MocA-like_OxRdtase_N"/>
</dbReference>
<dbReference type="GO" id="GO:0000166">
    <property type="term" value="F:nucleotide binding"/>
    <property type="evidence" value="ECO:0007669"/>
    <property type="project" value="InterPro"/>
</dbReference>
<reference evidence="4" key="1">
    <citation type="submission" date="2021-06" db="EMBL/GenBank/DDBJ databases">
        <title>44 bacteria genomes isolated from Dapeng, Shenzhen.</title>
        <authorList>
            <person name="Zheng W."/>
            <person name="Yu S."/>
            <person name="Huang Y."/>
        </authorList>
    </citation>
    <scope>NUCLEOTIDE SEQUENCE</scope>
    <source>
        <strain evidence="4">DP5N28-2</strain>
    </source>
</reference>
<proteinExistence type="predicted"/>
<dbReference type="Gene3D" id="3.40.50.720">
    <property type="entry name" value="NAD(P)-binding Rossmann-like Domain"/>
    <property type="match status" value="1"/>
</dbReference>
<dbReference type="SUPFAM" id="SSF55347">
    <property type="entry name" value="Glyceraldehyde-3-phosphate dehydrogenase-like, C-terminal domain"/>
    <property type="match status" value="1"/>
</dbReference>
<dbReference type="EMBL" id="JAHVHU010000013">
    <property type="protein sequence ID" value="MBY5959352.1"/>
    <property type="molecule type" value="Genomic_DNA"/>
</dbReference>
<keyword evidence="5" id="KW-1185">Reference proteome</keyword>
<dbReference type="SUPFAM" id="SSF51735">
    <property type="entry name" value="NAD(P)-binding Rossmann-fold domains"/>
    <property type="match status" value="1"/>
</dbReference>
<comment type="caution">
    <text evidence="4">The sequence shown here is derived from an EMBL/GenBank/DDBJ whole genome shotgun (WGS) entry which is preliminary data.</text>
</comment>